<dbReference type="EMBL" id="FOGP01000006">
    <property type="protein sequence ID" value="SER64866.1"/>
    <property type="molecule type" value="Genomic_DNA"/>
</dbReference>
<evidence type="ECO:0000313" key="3">
    <source>
        <dbReference type="Proteomes" id="UP000199128"/>
    </source>
</evidence>
<evidence type="ECO:0000313" key="1">
    <source>
        <dbReference type="EMBL" id="SEH45098.1"/>
    </source>
</evidence>
<dbReference type="Proteomes" id="UP000199135">
    <property type="component" value="Unassembled WGS sequence"/>
</dbReference>
<evidence type="ECO:0000313" key="2">
    <source>
        <dbReference type="EMBL" id="SER64866.1"/>
    </source>
</evidence>
<keyword evidence="4" id="KW-1185">Reference proteome</keyword>
<proteinExistence type="predicted"/>
<dbReference type="AlphaFoldDB" id="A0A1H9QWP0"/>
<protein>
    <submittedName>
        <fullName evidence="2">Uncharacterized protein</fullName>
    </submittedName>
</protein>
<reference evidence="2" key="2">
    <citation type="submission" date="2016-10" db="EMBL/GenBank/DDBJ databases">
        <authorList>
            <person name="de Groot N.N."/>
        </authorList>
    </citation>
    <scope>NUCLEOTIDE SEQUENCE [LARGE SCALE GENOMIC DNA]</scope>
    <source>
        <strain evidence="2">KHGC19</strain>
    </source>
</reference>
<dbReference type="Proteomes" id="UP000199128">
    <property type="component" value="Unassembled WGS sequence"/>
</dbReference>
<reference evidence="3 4" key="1">
    <citation type="submission" date="2016-10" db="EMBL/GenBank/DDBJ databases">
        <authorList>
            <person name="Varghese N."/>
            <person name="Submissions S."/>
        </authorList>
    </citation>
    <scope>NUCLEOTIDE SEQUENCE [LARGE SCALE GENOMIC DNA]</scope>
    <source>
        <strain evidence="3">KHGC19</strain>
        <strain evidence="1 4">WCP15</strain>
    </source>
</reference>
<evidence type="ECO:0000313" key="4">
    <source>
        <dbReference type="Proteomes" id="UP000199135"/>
    </source>
</evidence>
<accession>A0A1H9QWP0</accession>
<name>A0A1H9QWP0_9ACTN</name>
<gene>
    <name evidence="2" type="ORF">SAMN05216446_1598</name>
    <name evidence="1" type="ORF">SAMN05216447_102282</name>
</gene>
<organism evidence="2 3">
    <name type="scientific">Parafannyhessea umbonata</name>
    <dbReference type="NCBI Taxonomy" id="604330"/>
    <lineage>
        <taxon>Bacteria</taxon>
        <taxon>Bacillati</taxon>
        <taxon>Actinomycetota</taxon>
        <taxon>Coriobacteriia</taxon>
        <taxon>Coriobacteriales</taxon>
        <taxon>Atopobiaceae</taxon>
        <taxon>Parafannyhessea</taxon>
    </lineage>
</organism>
<sequence length="29" mass="3182">MTQAMQQTRTRMGKPFCMSTGVCPSGCSR</sequence>
<dbReference type="EMBL" id="FNWT01000002">
    <property type="protein sequence ID" value="SEH45098.1"/>
    <property type="molecule type" value="Genomic_DNA"/>
</dbReference>